<evidence type="ECO:0000313" key="2">
    <source>
        <dbReference type="EMBL" id="CDI54561.1"/>
    </source>
</evidence>
<dbReference type="EMBL" id="HG529617">
    <property type="protein sequence ID" value="CDI54561.1"/>
    <property type="molecule type" value="Genomic_DNA"/>
</dbReference>
<sequence>MLRIKRSVQAQYNTDVSYIAASGVSSAQRAQEQALVNGGANKDGNDGITKVEASSRKDQRQPAFVAATTAASGARTEDEVNGDTGDSKNEEVVGGDDEEDDDLL</sequence>
<protein>
    <submittedName>
        <fullName evidence="2">Uncharacterized protein</fullName>
    </submittedName>
</protein>
<feature type="compositionally biased region" description="Low complexity" evidence="1">
    <location>
        <begin position="63"/>
        <end position="74"/>
    </location>
</feature>
<dbReference type="AlphaFoldDB" id="A0A077R648"/>
<feature type="compositionally biased region" description="Acidic residues" evidence="1">
    <location>
        <begin position="93"/>
        <end position="104"/>
    </location>
</feature>
<proteinExistence type="predicted"/>
<evidence type="ECO:0000256" key="1">
    <source>
        <dbReference type="SAM" id="MobiDB-lite"/>
    </source>
</evidence>
<feature type="region of interest" description="Disordered" evidence="1">
    <location>
        <begin position="32"/>
        <end position="104"/>
    </location>
</feature>
<accession>A0A077R648</accession>
<organism evidence="2">
    <name type="scientific">Melanopsichium pennsylvanicum 4</name>
    <dbReference type="NCBI Taxonomy" id="1398559"/>
    <lineage>
        <taxon>Eukaryota</taxon>
        <taxon>Fungi</taxon>
        <taxon>Dikarya</taxon>
        <taxon>Basidiomycota</taxon>
        <taxon>Ustilaginomycotina</taxon>
        <taxon>Ustilaginomycetes</taxon>
        <taxon>Ustilaginales</taxon>
        <taxon>Ustilaginaceae</taxon>
        <taxon>Melanopsichium</taxon>
    </lineage>
</organism>
<reference evidence="2" key="1">
    <citation type="journal article" date="2014" name="Genome Biol. Evol.">
        <title>Gene Loss Rather Than Gene Gain Is Associated with a Host Jump from Monocots to Dicots in the Smut Fungus Melanopsichium pennsylvanicum.</title>
        <authorList>
            <person name="Sharma R."/>
            <person name="Mishra B."/>
            <person name="Runge F."/>
            <person name="Thines M."/>
        </authorList>
    </citation>
    <scope>NUCLEOTIDE SEQUENCE</scope>
    <source>
        <strain evidence="2">4</strain>
    </source>
</reference>
<name>A0A077R648_9BASI</name>